<dbReference type="GO" id="GO:0002181">
    <property type="term" value="P:cytoplasmic translation"/>
    <property type="evidence" value="ECO:0007669"/>
    <property type="project" value="TreeGrafter"/>
</dbReference>
<dbReference type="GO" id="GO:0030488">
    <property type="term" value="P:tRNA methylation"/>
    <property type="evidence" value="ECO:0007669"/>
    <property type="project" value="TreeGrafter"/>
</dbReference>
<organism evidence="6 7">
    <name type="scientific">Paramecium octaurelia</name>
    <dbReference type="NCBI Taxonomy" id="43137"/>
    <lineage>
        <taxon>Eukaryota</taxon>
        <taxon>Sar</taxon>
        <taxon>Alveolata</taxon>
        <taxon>Ciliophora</taxon>
        <taxon>Intramacronucleata</taxon>
        <taxon>Oligohymenophorea</taxon>
        <taxon>Peniculida</taxon>
        <taxon>Parameciidae</taxon>
        <taxon>Paramecium</taxon>
    </lineage>
</organism>
<name>A0A8S1XP49_PAROT</name>
<dbReference type="FunFam" id="3.40.50.150:FF:000526">
    <property type="entry name" value="FtsJ-like methyltransferase family protein"/>
    <property type="match status" value="1"/>
</dbReference>
<protein>
    <recommendedName>
        <fullName evidence="5">Ribosomal RNA methyltransferase FtsJ domain-containing protein</fullName>
    </recommendedName>
</protein>
<proteinExistence type="inferred from homology"/>
<keyword evidence="4" id="KW-0175">Coiled coil</keyword>
<dbReference type="HAMAP" id="MF_01547">
    <property type="entry name" value="RNA_methyltr_E"/>
    <property type="match status" value="1"/>
</dbReference>
<dbReference type="EMBL" id="CAJJDP010000128">
    <property type="protein sequence ID" value="CAD8202925.1"/>
    <property type="molecule type" value="Genomic_DNA"/>
</dbReference>
<dbReference type="InterPro" id="IPR002877">
    <property type="entry name" value="RNA_MeTrfase_FtsJ_dom"/>
</dbReference>
<dbReference type="InterPro" id="IPR015507">
    <property type="entry name" value="rRNA-MeTfrase_E"/>
</dbReference>
<reference evidence="6" key="1">
    <citation type="submission" date="2021-01" db="EMBL/GenBank/DDBJ databases">
        <authorList>
            <consortium name="Genoscope - CEA"/>
            <person name="William W."/>
        </authorList>
    </citation>
    <scope>NUCLEOTIDE SEQUENCE</scope>
</reference>
<dbReference type="GO" id="GO:0005737">
    <property type="term" value="C:cytoplasm"/>
    <property type="evidence" value="ECO:0007669"/>
    <property type="project" value="TreeGrafter"/>
</dbReference>
<dbReference type="PANTHER" id="PTHR10920">
    <property type="entry name" value="RIBOSOMAL RNA METHYLTRANSFERASE"/>
    <property type="match status" value="1"/>
</dbReference>
<keyword evidence="1" id="KW-0489">Methyltransferase</keyword>
<keyword evidence="3" id="KW-0949">S-adenosyl-L-methionine</keyword>
<evidence type="ECO:0000256" key="3">
    <source>
        <dbReference type="ARBA" id="ARBA00022691"/>
    </source>
</evidence>
<accession>A0A8S1XP49</accession>
<evidence type="ECO:0000256" key="2">
    <source>
        <dbReference type="ARBA" id="ARBA00022679"/>
    </source>
</evidence>
<evidence type="ECO:0000259" key="5">
    <source>
        <dbReference type="Pfam" id="PF01728"/>
    </source>
</evidence>
<feature type="coiled-coil region" evidence="4">
    <location>
        <begin position="333"/>
        <end position="360"/>
    </location>
</feature>
<evidence type="ECO:0000313" key="7">
    <source>
        <dbReference type="Proteomes" id="UP000683925"/>
    </source>
</evidence>
<dbReference type="OrthoDB" id="289250at2759"/>
<dbReference type="InterPro" id="IPR050082">
    <property type="entry name" value="RNA_methyltr_RlmE"/>
</dbReference>
<keyword evidence="2" id="KW-0808">Transferase</keyword>
<dbReference type="AlphaFoldDB" id="A0A8S1XP49"/>
<dbReference type="PANTHER" id="PTHR10920:SF12">
    <property type="entry name" value="TRNA (CYTIDINE(32)_GUANOSINE(34)-2'-O)-METHYLTRANSFERASE-RELATED"/>
    <property type="match status" value="1"/>
</dbReference>
<gene>
    <name evidence="6" type="ORF">POCTA_138.1.T1280153</name>
</gene>
<evidence type="ECO:0000256" key="4">
    <source>
        <dbReference type="SAM" id="Coils"/>
    </source>
</evidence>
<evidence type="ECO:0000313" key="6">
    <source>
        <dbReference type="EMBL" id="CAD8202925.1"/>
    </source>
</evidence>
<sequence>MDCYFQKKSFLDLIRKVYEVFINIQIKIANLDCLQFDLQSIIVLTQLIPLLVDKIIRFQFRIFIFQNRIRLEYKVKFLLQQLIIYIYGQIHKRQKSIKKFIIFQISIIQYTYQIQTYHYKCTFHHFQDIYYRKAKEDQFRARSAYKLLQIDDSFQIFRQVERAIDLCAAPGSWSQVLVKKLTEKNFLPSESCRIVSVDLQEMAPLDHVTQIQGDITKKTTVDEILKKFNYQRADIIVCDGAPDVTGFHDIDYYIQSQLIVAALNICLMTLRENGIFVAKIFKGSDIKLLYSQFKLFFNQVYFMKPKSSRASSVEYFIICLQYTPKIQTQNFHLYTFLKEIEQAEKQKQEVSDQQTEKEQSKYYKFITCGDLSGFDEN</sequence>
<dbReference type="Proteomes" id="UP000683925">
    <property type="component" value="Unassembled WGS sequence"/>
</dbReference>
<evidence type="ECO:0000256" key="1">
    <source>
        <dbReference type="ARBA" id="ARBA00022603"/>
    </source>
</evidence>
<feature type="domain" description="Ribosomal RNA methyltransferase FtsJ" evidence="5">
    <location>
        <begin position="139"/>
        <end position="322"/>
    </location>
</feature>
<comment type="caution">
    <text evidence="6">The sequence shown here is derived from an EMBL/GenBank/DDBJ whole genome shotgun (WGS) entry which is preliminary data.</text>
</comment>
<keyword evidence="7" id="KW-1185">Reference proteome</keyword>
<dbReference type="Pfam" id="PF01728">
    <property type="entry name" value="FtsJ"/>
    <property type="match status" value="1"/>
</dbReference>
<dbReference type="GO" id="GO:0008175">
    <property type="term" value="F:tRNA methyltransferase activity"/>
    <property type="evidence" value="ECO:0007669"/>
    <property type="project" value="TreeGrafter"/>
</dbReference>